<name>A0A809RJC7_9BACT</name>
<dbReference type="AlphaFoldDB" id="A0A809RJC7"/>
<gene>
    <name evidence="1" type="ORF">NPRO_22100</name>
</gene>
<accession>A0A809RJC7</accession>
<organism evidence="1 2">
    <name type="scientific">Candidatus Nitrosymbiomonas proteolyticus</name>
    <dbReference type="NCBI Taxonomy" id="2608984"/>
    <lineage>
        <taxon>Bacteria</taxon>
        <taxon>Bacillati</taxon>
        <taxon>Armatimonadota</taxon>
        <taxon>Armatimonadota incertae sedis</taxon>
        <taxon>Candidatus Nitrosymbiomonas</taxon>
    </lineage>
</organism>
<protein>
    <recommendedName>
        <fullName evidence="3">Phage tail assembly protein</fullName>
    </recommendedName>
</protein>
<reference evidence="1" key="1">
    <citation type="journal article" name="DNA Res.">
        <title>The physiological potential of anammox bacteria as revealed by their core genome structure.</title>
        <authorList>
            <person name="Okubo T."/>
            <person name="Toyoda A."/>
            <person name="Fukuhara K."/>
            <person name="Uchiyama I."/>
            <person name="Harigaya Y."/>
            <person name="Kuroiwa M."/>
            <person name="Suzuki T."/>
            <person name="Murakami Y."/>
            <person name="Suwa Y."/>
            <person name="Takami H."/>
        </authorList>
    </citation>
    <scope>NUCLEOTIDE SEQUENCE</scope>
    <source>
        <strain evidence="1">317325-2</strain>
    </source>
</reference>
<evidence type="ECO:0008006" key="3">
    <source>
        <dbReference type="Google" id="ProtNLM"/>
    </source>
</evidence>
<evidence type="ECO:0000313" key="1">
    <source>
        <dbReference type="EMBL" id="BBO24615.1"/>
    </source>
</evidence>
<sequence>MAKANQSGGLQTEFEFTLPVGYVAPDGTVHKKGRMRLATAIDEIAPLRDPRVKANQAYLVIILLARVVTKIGTVESIDSGVIENLFSADLAYLQEFYRDINEASLQPEEQEGN</sequence>
<proteinExistence type="predicted"/>
<dbReference type="Proteomes" id="UP000662873">
    <property type="component" value="Chromosome"/>
</dbReference>
<dbReference type="KEGG" id="npy:NPRO_22100"/>
<evidence type="ECO:0000313" key="2">
    <source>
        <dbReference type="Proteomes" id="UP000662873"/>
    </source>
</evidence>
<dbReference type="EMBL" id="AP021858">
    <property type="protein sequence ID" value="BBO24615.1"/>
    <property type="molecule type" value="Genomic_DNA"/>
</dbReference>